<dbReference type="EMBL" id="LAVV01007466">
    <property type="protein sequence ID" value="KNZ55835.1"/>
    <property type="molecule type" value="Genomic_DNA"/>
</dbReference>
<name>A0A0L6V6V6_9BASI</name>
<comment type="caution">
    <text evidence="5">The sequence shown here is derived from an EMBL/GenBank/DDBJ whole genome shotgun (WGS) entry which is preliminary data.</text>
</comment>
<comment type="caution">
    <text evidence="4">Lacks conserved residue(s) required for the propagation of feature annotation.</text>
</comment>
<evidence type="ECO:0000313" key="6">
    <source>
        <dbReference type="Proteomes" id="UP000037035"/>
    </source>
</evidence>
<dbReference type="PANTHER" id="PTHR11061">
    <property type="entry name" value="RNA M5U METHYLTRANSFERASE"/>
    <property type="match status" value="1"/>
</dbReference>
<protein>
    <submittedName>
        <fullName evidence="5">Uncharacterized protein</fullName>
    </submittedName>
</protein>
<reference evidence="5 6" key="1">
    <citation type="submission" date="2015-08" db="EMBL/GenBank/DDBJ databases">
        <title>Next Generation Sequencing and Analysis of the Genome of Puccinia sorghi L Schw, the Causal Agent of Maize Common Rust.</title>
        <authorList>
            <person name="Rochi L."/>
            <person name="Burguener G."/>
            <person name="Darino M."/>
            <person name="Turjanski A."/>
            <person name="Kreff E."/>
            <person name="Dieguez M.J."/>
            <person name="Sacco F."/>
        </authorList>
    </citation>
    <scope>NUCLEOTIDE SEQUENCE [LARGE SCALE GENOMIC DNA]</scope>
    <source>
        <strain evidence="5 6">RO10H11247</strain>
    </source>
</reference>
<evidence type="ECO:0000256" key="1">
    <source>
        <dbReference type="ARBA" id="ARBA00022603"/>
    </source>
</evidence>
<dbReference type="VEuPathDB" id="FungiDB:VP01_2568g1"/>
<dbReference type="GO" id="GO:0008173">
    <property type="term" value="F:RNA methyltransferase activity"/>
    <property type="evidence" value="ECO:0007669"/>
    <property type="project" value="InterPro"/>
</dbReference>
<dbReference type="GO" id="GO:0006396">
    <property type="term" value="P:RNA processing"/>
    <property type="evidence" value="ECO:0007669"/>
    <property type="project" value="InterPro"/>
</dbReference>
<keyword evidence="1 4" id="KW-0489">Methyltransferase</keyword>
<dbReference type="PANTHER" id="PTHR11061:SF30">
    <property type="entry name" value="TRNA (URACIL(54)-C(5))-METHYLTRANSFERASE"/>
    <property type="match status" value="1"/>
</dbReference>
<dbReference type="PROSITE" id="PS51687">
    <property type="entry name" value="SAM_MT_RNA_M5U"/>
    <property type="match status" value="1"/>
</dbReference>
<accession>A0A0L6V6V6</accession>
<dbReference type="InterPro" id="IPR029063">
    <property type="entry name" value="SAM-dependent_MTases_sf"/>
</dbReference>
<evidence type="ECO:0000256" key="4">
    <source>
        <dbReference type="PROSITE-ProRule" id="PRU01024"/>
    </source>
</evidence>
<feature type="binding site" evidence="4">
    <location>
        <position position="117"/>
    </location>
    <ligand>
        <name>S-adenosyl-L-methionine</name>
        <dbReference type="ChEBI" id="CHEBI:59789"/>
    </ligand>
</feature>
<proteinExistence type="inferred from homology"/>
<dbReference type="STRING" id="27349.A0A0L6V6V6"/>
<evidence type="ECO:0000256" key="3">
    <source>
        <dbReference type="ARBA" id="ARBA00022691"/>
    </source>
</evidence>
<dbReference type="GO" id="GO:0032259">
    <property type="term" value="P:methylation"/>
    <property type="evidence" value="ECO:0007669"/>
    <property type="project" value="UniProtKB-KW"/>
</dbReference>
<keyword evidence="3 4" id="KW-0949">S-adenosyl-L-methionine</keyword>
<dbReference type="OrthoDB" id="10250660at2759"/>
<dbReference type="SUPFAM" id="SSF53335">
    <property type="entry name" value="S-adenosyl-L-methionine-dependent methyltransferases"/>
    <property type="match status" value="1"/>
</dbReference>
<dbReference type="Proteomes" id="UP000037035">
    <property type="component" value="Unassembled WGS sequence"/>
</dbReference>
<gene>
    <name evidence="5" type="ORF">VP01_2568g1</name>
</gene>
<dbReference type="InterPro" id="IPR010280">
    <property type="entry name" value="U5_MeTrfase_fam"/>
</dbReference>
<feature type="binding site" evidence="4">
    <location>
        <position position="79"/>
    </location>
    <ligand>
        <name>S-adenosyl-L-methionine</name>
        <dbReference type="ChEBI" id="CHEBI:59789"/>
    </ligand>
</feature>
<sequence length="178" mass="20233">MIDEISHLLPPLFFYSTIHTFKRGATLLLRESLVPIDPEASADVPTDDDSRICVTDHKTIVREKVLDKNFKQNAGSFFQNNPLILGPFMRYMMDELIPSKKDKQHGNEEEQYLVNTYCGLGLFSILLAQLFTKNIGIKLTSDSIRYAKFNATLNNITNAEFIGGEAEAILRNFFCSNY</sequence>
<evidence type="ECO:0000256" key="2">
    <source>
        <dbReference type="ARBA" id="ARBA00022679"/>
    </source>
</evidence>
<comment type="similarity">
    <text evidence="4">Belongs to the class I-like SAM-binding methyltransferase superfamily. RNA M5U methyltransferase family.</text>
</comment>
<evidence type="ECO:0000313" key="5">
    <source>
        <dbReference type="EMBL" id="KNZ55835.1"/>
    </source>
</evidence>
<organism evidence="5 6">
    <name type="scientific">Puccinia sorghi</name>
    <dbReference type="NCBI Taxonomy" id="27349"/>
    <lineage>
        <taxon>Eukaryota</taxon>
        <taxon>Fungi</taxon>
        <taxon>Dikarya</taxon>
        <taxon>Basidiomycota</taxon>
        <taxon>Pucciniomycotina</taxon>
        <taxon>Pucciniomycetes</taxon>
        <taxon>Pucciniales</taxon>
        <taxon>Pucciniaceae</taxon>
        <taxon>Puccinia</taxon>
    </lineage>
</organism>
<dbReference type="Gene3D" id="3.40.50.150">
    <property type="entry name" value="Vaccinia Virus protein VP39"/>
    <property type="match status" value="1"/>
</dbReference>
<keyword evidence="2 4" id="KW-0808">Transferase</keyword>
<dbReference type="AlphaFoldDB" id="A0A0L6V6V6"/>
<keyword evidence="6" id="KW-1185">Reference proteome</keyword>
<dbReference type="Pfam" id="PF05958">
    <property type="entry name" value="tRNA_U5-meth_tr"/>
    <property type="match status" value="1"/>
</dbReference>